<dbReference type="Pfam" id="PF06296">
    <property type="entry name" value="RelE"/>
    <property type="match status" value="1"/>
</dbReference>
<dbReference type="EMBL" id="LN899825">
    <property type="protein sequence ID" value="CUV36655.1"/>
    <property type="molecule type" value="Genomic_DNA"/>
</dbReference>
<dbReference type="AlphaFoldDB" id="A0A0S4UUJ2"/>
<organism evidence="1">
    <name type="scientific">Ralstonia solanacearum</name>
    <name type="common">Pseudomonas solanacearum</name>
    <dbReference type="NCBI Taxonomy" id="305"/>
    <lineage>
        <taxon>Bacteria</taxon>
        <taxon>Pseudomonadati</taxon>
        <taxon>Pseudomonadota</taxon>
        <taxon>Betaproteobacteria</taxon>
        <taxon>Burkholderiales</taxon>
        <taxon>Burkholderiaceae</taxon>
        <taxon>Ralstonia</taxon>
        <taxon>Ralstonia solanacearum species complex</taxon>
    </lineage>
</organism>
<evidence type="ECO:0000313" key="3">
    <source>
        <dbReference type="EMBL" id="CUV42105.1"/>
    </source>
</evidence>
<dbReference type="EMBL" id="LN899822">
    <property type="protein sequence ID" value="CUV63280.1"/>
    <property type="molecule type" value="Genomic_DNA"/>
</dbReference>
<dbReference type="InterPro" id="IPR009387">
    <property type="entry name" value="HigB-2"/>
</dbReference>
<dbReference type="PIRSF" id="PIRSF018634">
    <property type="entry name" value="UCP018634"/>
    <property type="match status" value="1"/>
</dbReference>
<accession>A0A0S4UUJ2</accession>
<evidence type="ECO:0000313" key="2">
    <source>
        <dbReference type="EMBL" id="CUV36655.1"/>
    </source>
</evidence>
<name>A0A0S4UUJ2_RALSL</name>
<evidence type="ECO:0000313" key="1">
    <source>
        <dbReference type="EMBL" id="CUV25879.1"/>
    </source>
</evidence>
<evidence type="ECO:0000313" key="4">
    <source>
        <dbReference type="EMBL" id="CUV63280.1"/>
    </source>
</evidence>
<reference evidence="1" key="1">
    <citation type="submission" date="2015-10" db="EMBL/GenBank/DDBJ databases">
        <authorList>
            <person name="Gilbert D.G."/>
        </authorList>
    </citation>
    <scope>NUCLEOTIDE SEQUENCE</scope>
    <source>
        <strain evidence="1">Phyl III-seqv23</strain>
    </source>
</reference>
<gene>
    <name evidence="4" type="ORF">RD1301_v1_3280002</name>
    <name evidence="1" type="ORF">RUN1744_v1_1130020</name>
    <name evidence="2" type="ORF">TD1301_v1_2270001</name>
    <name evidence="3" type="ORF">TF3108_v1_1060020</name>
</gene>
<proteinExistence type="predicted"/>
<dbReference type="EMBL" id="LN899826">
    <property type="protein sequence ID" value="CUV42105.1"/>
    <property type="molecule type" value="Genomic_DNA"/>
</dbReference>
<protein>
    <recommendedName>
        <fullName evidence="5">Type II toxin-antitoxin system RelE/ParE family toxin</fullName>
    </recommendedName>
</protein>
<sequence>MPLSAQRVFKTKWFNKAAQAAGISDAEPHKAARLLMQGLGDDLGGNVWKKRLDQNRKRGIVLNRAGRCWFFVFLFAKRDRDNIDAPELAAFRKLASDFGRCARADLDRLVELKAFVEVCHD</sequence>
<evidence type="ECO:0008006" key="5">
    <source>
        <dbReference type="Google" id="ProtNLM"/>
    </source>
</evidence>
<dbReference type="EMBL" id="LN899823">
    <property type="protein sequence ID" value="CUV25879.1"/>
    <property type="molecule type" value="Genomic_DNA"/>
</dbReference>